<gene>
    <name evidence="1" type="ORF">M983_1997</name>
</gene>
<comment type="caution">
    <text evidence="1">The sequence shown here is derived from an EMBL/GenBank/DDBJ whole genome shotgun (WGS) entry which is preliminary data.</text>
</comment>
<organism evidence="1 2">
    <name type="scientific">Proteus myxofaciens ATCC 19692</name>
    <dbReference type="NCBI Taxonomy" id="1354337"/>
    <lineage>
        <taxon>Bacteria</taxon>
        <taxon>Pseudomonadati</taxon>
        <taxon>Pseudomonadota</taxon>
        <taxon>Gammaproteobacteria</taxon>
        <taxon>Enterobacterales</taxon>
        <taxon>Morganellaceae</taxon>
        <taxon>Proteus</taxon>
    </lineage>
</organism>
<evidence type="ECO:0000313" key="2">
    <source>
        <dbReference type="Proteomes" id="UP000094023"/>
    </source>
</evidence>
<dbReference type="PATRIC" id="fig|1354337.4.peg.2044"/>
<accession>A0A198FPK1</accession>
<name>A0A198FPK1_9GAMM</name>
<reference evidence="1 2" key="1">
    <citation type="submission" date="2016-04" db="EMBL/GenBank/DDBJ databases">
        <title>ATOL: Assembling a taxonomically balanced genome-scale reconstruction of the evolutionary history of the Enterobacteriaceae.</title>
        <authorList>
            <person name="Plunkett G.III."/>
            <person name="Neeno-Eckwall E.C."/>
            <person name="Glasner J.D."/>
            <person name="Perna N.T."/>
        </authorList>
    </citation>
    <scope>NUCLEOTIDE SEQUENCE [LARGE SCALE GENOMIC DNA]</scope>
    <source>
        <strain evidence="1 2">ATCC 19692</strain>
    </source>
</reference>
<proteinExistence type="predicted"/>
<dbReference type="Proteomes" id="UP000094023">
    <property type="component" value="Unassembled WGS sequence"/>
</dbReference>
<evidence type="ECO:0000313" key="1">
    <source>
        <dbReference type="EMBL" id="OAT26892.1"/>
    </source>
</evidence>
<keyword evidence="2" id="KW-1185">Reference proteome</keyword>
<protein>
    <submittedName>
        <fullName evidence="1">HrgA family protein</fullName>
    </submittedName>
</protein>
<dbReference type="AlphaFoldDB" id="A0A198FPK1"/>
<dbReference type="OrthoDB" id="5289528at2"/>
<sequence>MVSINKTRSLYDKTLAFLKQNQGKQYTARDIAENLVKQDPDWAMDKVNKSQALSTLDDAVKQYAAEIGAQTPKWLTPKKNKIAKIKTTIERPRKYFYSEMTDDEEIALSEITDATASPNDWSEHDLYPLLNKWLESNMNIYSLRINEKKSQNTQGKNGNKWLHPDLVGLEDKGQHWQPKLKACVNEYSEPRTRLWSFEVKKRINMSNVREVFFQTISNSSWANLGYLVAAEVTGEDTLKELRMLCAAHSIGVILLDKDDIANTQILIQATEKENVDWELCNRLISINRDFEHYIELVSEFYKLGEVKKADWKWSNRNKEIV</sequence>
<dbReference type="EMBL" id="LXEN01000097">
    <property type="protein sequence ID" value="OAT26892.1"/>
    <property type="molecule type" value="Genomic_DNA"/>
</dbReference>
<dbReference type="STRING" id="1354337.M983_1997"/>